<dbReference type="RefSeq" id="WP_311353058.1">
    <property type="nucleotide sequence ID" value="NZ_JAVRHR010000004.1"/>
</dbReference>
<proteinExistence type="predicted"/>
<protein>
    <submittedName>
        <fullName evidence="1">DUF2851 family protein</fullName>
    </submittedName>
</protein>
<accession>A0ABU3ADV2</accession>
<evidence type="ECO:0000313" key="1">
    <source>
        <dbReference type="EMBL" id="MDT0608367.1"/>
    </source>
</evidence>
<evidence type="ECO:0000313" key="2">
    <source>
        <dbReference type="Proteomes" id="UP001255246"/>
    </source>
</evidence>
<sequence length="427" mass="49487">MREDLLHFIWNTHKVQPKQLKTTKGEPLVIWNYGIHNHGSGPDFFNAKVEVEGQLWAGNVEMHIKASDWYAHGHETDSNYDNVILHVVWEDDVLVFRKDKTEIPTLELKNVVTPNLLDSYQKLFKNSNHKFVNCENDFADVDDFILDNLLQRLYFERLEQKSKLIFDLLKDSKNDWEKVLFTLLLKNFGLKVNGDSFLSIAKALDFSVVRKLQNDVRALESVLFGMGGLFDKEEITDNYFSELKREFDFQSKKFKLSGTQIQKPEFFRLRPHNFPTIRLSQIANLYGSQQNLFRDLMNADTLVKIQTFFKISASSYWHNHFTFGKESSSSSKSLSKDFIDLLLINTIIPLKFCYAKKHGKDVNDELVSLITVLKPEKNTIINNFDKVGKKTKNALQSQSKIQLYNEYCSKNQCLKCAVGASLLNRIS</sequence>
<dbReference type="Proteomes" id="UP001255246">
    <property type="component" value="Unassembled WGS sequence"/>
</dbReference>
<reference evidence="1 2" key="1">
    <citation type="submission" date="2023-09" db="EMBL/GenBank/DDBJ databases">
        <authorList>
            <person name="Rey-Velasco X."/>
        </authorList>
    </citation>
    <scope>NUCLEOTIDE SEQUENCE [LARGE SCALE GENOMIC DNA]</scope>
    <source>
        <strain evidence="1 2">F388</strain>
    </source>
</reference>
<dbReference type="EMBL" id="JAVRHR010000004">
    <property type="protein sequence ID" value="MDT0608367.1"/>
    <property type="molecule type" value="Genomic_DNA"/>
</dbReference>
<organism evidence="1 2">
    <name type="scientific">Croceitalea rosinachiae</name>
    <dbReference type="NCBI Taxonomy" id="3075596"/>
    <lineage>
        <taxon>Bacteria</taxon>
        <taxon>Pseudomonadati</taxon>
        <taxon>Bacteroidota</taxon>
        <taxon>Flavobacteriia</taxon>
        <taxon>Flavobacteriales</taxon>
        <taxon>Flavobacteriaceae</taxon>
        <taxon>Croceitalea</taxon>
    </lineage>
</organism>
<gene>
    <name evidence="1" type="ORF">RM706_15100</name>
</gene>
<keyword evidence="2" id="KW-1185">Reference proteome</keyword>
<name>A0ABU3ADV2_9FLAO</name>
<dbReference type="InterPro" id="IPR021272">
    <property type="entry name" value="DUF2851"/>
</dbReference>
<comment type="caution">
    <text evidence="1">The sequence shown here is derived from an EMBL/GenBank/DDBJ whole genome shotgun (WGS) entry which is preliminary data.</text>
</comment>
<dbReference type="Pfam" id="PF11013">
    <property type="entry name" value="DUF2851"/>
    <property type="match status" value="1"/>
</dbReference>